<evidence type="ECO:0000256" key="10">
    <source>
        <dbReference type="RuleBase" id="RU004453"/>
    </source>
</evidence>
<keyword evidence="8" id="KW-0624">Polysaccharide degradation</keyword>
<dbReference type="EMBL" id="CDMC01000008">
    <property type="protein sequence ID" value="CEL06913.1"/>
    <property type="molecule type" value="Genomic_DNA"/>
</dbReference>
<feature type="domain" description="GH18" evidence="11">
    <location>
        <begin position="1"/>
        <end position="118"/>
    </location>
</feature>
<dbReference type="InterPro" id="IPR017853">
    <property type="entry name" value="GH"/>
</dbReference>
<dbReference type="InterPro" id="IPR053214">
    <property type="entry name" value="LysM12-like"/>
</dbReference>
<evidence type="ECO:0000256" key="7">
    <source>
        <dbReference type="ARBA" id="ARBA00023295"/>
    </source>
</evidence>
<evidence type="ECO:0000313" key="13">
    <source>
        <dbReference type="Proteomes" id="UP000054771"/>
    </source>
</evidence>
<evidence type="ECO:0000256" key="4">
    <source>
        <dbReference type="ARBA" id="ARBA00023024"/>
    </source>
</evidence>
<evidence type="ECO:0000256" key="1">
    <source>
        <dbReference type="ARBA" id="ARBA00000822"/>
    </source>
</evidence>
<proteinExistence type="inferred from homology"/>
<keyword evidence="2" id="KW-0147">Chitin-binding</keyword>
<keyword evidence="5" id="KW-0843">Virulence</keyword>
<dbReference type="Gene3D" id="3.20.20.80">
    <property type="entry name" value="Glycosidases"/>
    <property type="match status" value="1"/>
</dbReference>
<dbReference type="GO" id="GO:0008843">
    <property type="term" value="F:endochitinase activity"/>
    <property type="evidence" value="ECO:0007669"/>
    <property type="project" value="UniProtKB-EC"/>
</dbReference>
<dbReference type="InterPro" id="IPR001579">
    <property type="entry name" value="Glyco_hydro_18_chit_AS"/>
</dbReference>
<reference evidence="13" key="1">
    <citation type="journal article" date="2016" name="Genome Announc.">
        <title>Draft genome sequences of fungus Aspergillus calidoustus.</title>
        <authorList>
            <person name="Horn F."/>
            <person name="Linde J."/>
            <person name="Mattern D.J."/>
            <person name="Walther G."/>
            <person name="Guthke R."/>
            <person name="Scherlach K."/>
            <person name="Martin K."/>
            <person name="Brakhage A.A."/>
            <person name="Petzke L."/>
            <person name="Valiante V."/>
        </authorList>
    </citation>
    <scope>NUCLEOTIDE SEQUENCE [LARGE SCALE GENOMIC DNA]</scope>
    <source>
        <strain evidence="13">SF006504</strain>
    </source>
</reference>
<dbReference type="AlphaFoldDB" id="A0A0U5G4S2"/>
<accession>A0A0U5G4S2</accession>
<dbReference type="OrthoDB" id="73875at2759"/>
<dbReference type="STRING" id="454130.A0A0U5G4S2"/>
<dbReference type="InterPro" id="IPR001223">
    <property type="entry name" value="Glyco_hydro18_cat"/>
</dbReference>
<name>A0A0U5G4S2_ASPCI</name>
<sequence>MASNAANRRKFINSLRNFMQTWGFDGVDLDWEYPGADDRGGVPEDTANFVDLLKDMRDDFQGEYGISVTLPASYWYLRWFDLPAMQEQVDFLNIMTYDIHGVWDASNKHTGTGLIMEE</sequence>
<comment type="similarity">
    <text evidence="10">Belongs to the glycosyl hydrolase 18 family.</text>
</comment>
<evidence type="ECO:0000256" key="2">
    <source>
        <dbReference type="ARBA" id="ARBA00022669"/>
    </source>
</evidence>
<dbReference type="OMA" id="RIVQKSC"/>
<evidence type="ECO:0000256" key="5">
    <source>
        <dbReference type="ARBA" id="ARBA00023026"/>
    </source>
</evidence>
<dbReference type="GO" id="GO:0006032">
    <property type="term" value="P:chitin catabolic process"/>
    <property type="evidence" value="ECO:0007669"/>
    <property type="project" value="UniProtKB-KW"/>
</dbReference>
<protein>
    <recommendedName>
        <fullName evidence="11">GH18 domain-containing protein</fullName>
    </recommendedName>
</protein>
<comment type="catalytic activity">
    <reaction evidence="1">
        <text>Random endo-hydrolysis of N-acetyl-beta-D-glucosaminide (1-&gt;4)-beta-linkages in chitin and chitodextrins.</text>
        <dbReference type="EC" id="3.2.1.14"/>
    </reaction>
</comment>
<gene>
    <name evidence="12" type="ORF">ASPCAL10081</name>
</gene>
<evidence type="ECO:0000256" key="3">
    <source>
        <dbReference type="ARBA" id="ARBA00022801"/>
    </source>
</evidence>
<organism evidence="12 13">
    <name type="scientific">Aspergillus calidoustus</name>
    <dbReference type="NCBI Taxonomy" id="454130"/>
    <lineage>
        <taxon>Eukaryota</taxon>
        <taxon>Fungi</taxon>
        <taxon>Dikarya</taxon>
        <taxon>Ascomycota</taxon>
        <taxon>Pezizomycotina</taxon>
        <taxon>Eurotiomycetes</taxon>
        <taxon>Eurotiomycetidae</taxon>
        <taxon>Eurotiales</taxon>
        <taxon>Aspergillaceae</taxon>
        <taxon>Aspergillus</taxon>
        <taxon>Aspergillus subgen. Nidulantes</taxon>
    </lineage>
</organism>
<dbReference type="GO" id="GO:0000272">
    <property type="term" value="P:polysaccharide catabolic process"/>
    <property type="evidence" value="ECO:0007669"/>
    <property type="project" value="UniProtKB-KW"/>
</dbReference>
<dbReference type="PANTHER" id="PTHR47700:SF2">
    <property type="entry name" value="CHITINASE"/>
    <property type="match status" value="1"/>
</dbReference>
<dbReference type="Proteomes" id="UP000054771">
    <property type="component" value="Unassembled WGS sequence"/>
</dbReference>
<keyword evidence="4" id="KW-0146">Chitin degradation</keyword>
<keyword evidence="13" id="KW-1185">Reference proteome</keyword>
<dbReference type="GO" id="GO:0008061">
    <property type="term" value="F:chitin binding"/>
    <property type="evidence" value="ECO:0007669"/>
    <property type="project" value="UniProtKB-KW"/>
</dbReference>
<evidence type="ECO:0000256" key="9">
    <source>
        <dbReference type="RuleBase" id="RU000489"/>
    </source>
</evidence>
<dbReference type="SUPFAM" id="SSF51445">
    <property type="entry name" value="(Trans)glycosidases"/>
    <property type="match status" value="1"/>
</dbReference>
<dbReference type="Pfam" id="PF00704">
    <property type="entry name" value="Glyco_hydro_18"/>
    <property type="match status" value="1"/>
</dbReference>
<evidence type="ECO:0000256" key="8">
    <source>
        <dbReference type="ARBA" id="ARBA00023326"/>
    </source>
</evidence>
<keyword evidence="3 9" id="KW-0378">Hydrolase</keyword>
<dbReference type="PROSITE" id="PS51910">
    <property type="entry name" value="GH18_2"/>
    <property type="match status" value="1"/>
</dbReference>
<evidence type="ECO:0000259" key="11">
    <source>
        <dbReference type="PROSITE" id="PS51910"/>
    </source>
</evidence>
<evidence type="ECO:0000256" key="6">
    <source>
        <dbReference type="ARBA" id="ARBA00023277"/>
    </source>
</evidence>
<keyword evidence="6" id="KW-0119">Carbohydrate metabolism</keyword>
<dbReference type="PANTHER" id="PTHR47700">
    <property type="entry name" value="V CHITINASE, PUTATIVE (AFU_ORTHOLOGUE AFUA_6G13720)-RELATED"/>
    <property type="match status" value="1"/>
</dbReference>
<evidence type="ECO:0000313" key="12">
    <source>
        <dbReference type="EMBL" id="CEL06913.1"/>
    </source>
</evidence>
<keyword evidence="7 9" id="KW-0326">Glycosidase</keyword>
<dbReference type="PROSITE" id="PS01095">
    <property type="entry name" value="GH18_1"/>
    <property type="match status" value="1"/>
</dbReference>